<dbReference type="Proteomes" id="UP001596023">
    <property type="component" value="Unassembled WGS sequence"/>
</dbReference>
<reference evidence="2" key="1">
    <citation type="journal article" date="2019" name="Int. J. Syst. Evol. Microbiol.">
        <title>The Global Catalogue of Microorganisms (GCM) 10K type strain sequencing project: providing services to taxonomists for standard genome sequencing and annotation.</title>
        <authorList>
            <consortium name="The Broad Institute Genomics Platform"/>
            <consortium name="The Broad Institute Genome Sequencing Center for Infectious Disease"/>
            <person name="Wu L."/>
            <person name="Ma J."/>
        </authorList>
    </citation>
    <scope>NUCLEOTIDE SEQUENCE [LARGE SCALE GENOMIC DNA]</scope>
    <source>
        <strain evidence="2">CCUG 66188</strain>
    </source>
</reference>
<gene>
    <name evidence="1" type="ORF">ACFO6W_04425</name>
</gene>
<name>A0ABV9KSS3_9BACT</name>
<evidence type="ECO:0000313" key="2">
    <source>
        <dbReference type="Proteomes" id="UP001596023"/>
    </source>
</evidence>
<evidence type="ECO:0000313" key="1">
    <source>
        <dbReference type="EMBL" id="MFC4672932.1"/>
    </source>
</evidence>
<keyword evidence="2" id="KW-1185">Reference proteome</keyword>
<dbReference type="EMBL" id="JBHSGN010000037">
    <property type="protein sequence ID" value="MFC4672932.1"/>
    <property type="molecule type" value="Genomic_DNA"/>
</dbReference>
<evidence type="ECO:0008006" key="3">
    <source>
        <dbReference type="Google" id="ProtNLM"/>
    </source>
</evidence>
<dbReference type="RefSeq" id="WP_379994156.1">
    <property type="nucleotide sequence ID" value="NZ_JBHSGN010000037.1"/>
</dbReference>
<comment type="caution">
    <text evidence="1">The sequence shown here is derived from an EMBL/GenBank/DDBJ whole genome shotgun (WGS) entry which is preliminary data.</text>
</comment>
<protein>
    <recommendedName>
        <fullName evidence="3">Transcriptional regulator, AbiEi antitoxin, Type IV TA system</fullName>
    </recommendedName>
</protein>
<organism evidence="1 2">
    <name type="scientific">Dysgonomonas termitidis</name>
    <dbReference type="NCBI Taxonomy" id="1516126"/>
    <lineage>
        <taxon>Bacteria</taxon>
        <taxon>Pseudomonadati</taxon>
        <taxon>Bacteroidota</taxon>
        <taxon>Bacteroidia</taxon>
        <taxon>Bacteroidales</taxon>
        <taxon>Dysgonomonadaceae</taxon>
        <taxon>Dysgonomonas</taxon>
    </lineage>
</organism>
<accession>A0ABV9KSS3</accession>
<sequence length="207" mass="23952">MEELEQLGIIPVDYAVLRSLFSDYRSPRNKIANLEQAEKIIRLKRGVYVVSPKVSKQLLSVELVANHIYGPSYVSMESALHYYGLIPEQVYTIRSITPNRSKYFENQIGRFEYITVNENYYSIGIKQQTVENKYTFLIATPEKALCDMISVTPRLRIQSEKAFVAYLEEDLRLEMSALENMNMRIVKECINTGKKKGVLELLLKLLQ</sequence>
<proteinExistence type="predicted"/>